<dbReference type="PANTHER" id="PTHR10622">
    <property type="entry name" value="HET DOMAIN-CONTAINING PROTEIN"/>
    <property type="match status" value="1"/>
</dbReference>
<proteinExistence type="predicted"/>
<dbReference type="PANTHER" id="PTHR10622:SF12">
    <property type="entry name" value="HET DOMAIN-CONTAINING PROTEIN"/>
    <property type="match status" value="1"/>
</dbReference>
<dbReference type="STRING" id="1095630.A0A2J6SQG3"/>
<dbReference type="RefSeq" id="XP_024729910.1">
    <property type="nucleotide sequence ID" value="XM_024877361.1"/>
</dbReference>
<dbReference type="AlphaFoldDB" id="A0A2J6SQG3"/>
<feature type="domain" description="DUF8212" evidence="2">
    <location>
        <begin position="235"/>
        <end position="256"/>
    </location>
</feature>
<dbReference type="Pfam" id="PF26640">
    <property type="entry name" value="DUF8212"/>
    <property type="match status" value="1"/>
</dbReference>
<dbReference type="Pfam" id="PF06985">
    <property type="entry name" value="HET"/>
    <property type="match status" value="1"/>
</dbReference>
<feature type="non-terminal residue" evidence="3">
    <location>
        <position position="256"/>
    </location>
</feature>
<dbReference type="InParanoid" id="A0A2J6SQG3"/>
<dbReference type="OrthoDB" id="674604at2759"/>
<gene>
    <name evidence="3" type="ORF">K444DRAFT_572571</name>
</gene>
<feature type="domain" description="Heterokaryon incompatibility" evidence="1">
    <location>
        <begin position="22"/>
        <end position="112"/>
    </location>
</feature>
<dbReference type="Proteomes" id="UP000235371">
    <property type="component" value="Unassembled WGS sequence"/>
</dbReference>
<evidence type="ECO:0000259" key="2">
    <source>
        <dbReference type="Pfam" id="PF26640"/>
    </source>
</evidence>
<keyword evidence="4" id="KW-1185">Reference proteome</keyword>
<name>A0A2J6SQG3_9HELO</name>
<dbReference type="GeneID" id="36585438"/>
<reference evidence="3 4" key="1">
    <citation type="submission" date="2016-04" db="EMBL/GenBank/DDBJ databases">
        <title>A degradative enzymes factory behind the ericoid mycorrhizal symbiosis.</title>
        <authorList>
            <consortium name="DOE Joint Genome Institute"/>
            <person name="Martino E."/>
            <person name="Morin E."/>
            <person name="Grelet G."/>
            <person name="Kuo A."/>
            <person name="Kohler A."/>
            <person name="Daghino S."/>
            <person name="Barry K."/>
            <person name="Choi C."/>
            <person name="Cichocki N."/>
            <person name="Clum A."/>
            <person name="Copeland A."/>
            <person name="Hainaut M."/>
            <person name="Haridas S."/>
            <person name="Labutti K."/>
            <person name="Lindquist E."/>
            <person name="Lipzen A."/>
            <person name="Khouja H.-R."/>
            <person name="Murat C."/>
            <person name="Ohm R."/>
            <person name="Olson A."/>
            <person name="Spatafora J."/>
            <person name="Veneault-Fourrey C."/>
            <person name="Henrissat B."/>
            <person name="Grigoriev I."/>
            <person name="Martin F."/>
            <person name="Perotto S."/>
        </authorList>
    </citation>
    <scope>NUCLEOTIDE SEQUENCE [LARGE SCALE GENOMIC DNA]</scope>
    <source>
        <strain evidence="3 4">E</strain>
    </source>
</reference>
<evidence type="ECO:0000313" key="3">
    <source>
        <dbReference type="EMBL" id="PMD53006.1"/>
    </source>
</evidence>
<dbReference type="InterPro" id="IPR010730">
    <property type="entry name" value="HET"/>
</dbReference>
<evidence type="ECO:0000313" key="4">
    <source>
        <dbReference type="Proteomes" id="UP000235371"/>
    </source>
</evidence>
<protein>
    <submittedName>
        <fullName evidence="3">HET-domain-containing protein</fullName>
    </submittedName>
</protein>
<evidence type="ECO:0000259" key="1">
    <source>
        <dbReference type="Pfam" id="PF06985"/>
    </source>
</evidence>
<sequence length="256" mass="29727">MWLINTSTLSLELFYGDEIPAYAILSHTWGDGEMSFQEFQQVSEAKNDRITSKAGYRKITAACDMALKNGYCYAWVDTCCIDKTSSAELTEAINSMFGWYRQSQVCYVYLSDFVLNTVDMPSQQDQFEADFRQCRWFTRGWCLQELLAPRQLRFFNRKWQEIGEKSSLSRLISDITGIPEAVLLVPPRQKIQEFPIAARISWIAERQTTRIEDMSYSLIGILDVNMPMLYGEGPKAFLRLQEEIIKKYNDLSIFAW</sequence>
<organism evidence="3 4">
    <name type="scientific">Hyaloscypha bicolor E</name>
    <dbReference type="NCBI Taxonomy" id="1095630"/>
    <lineage>
        <taxon>Eukaryota</taxon>
        <taxon>Fungi</taxon>
        <taxon>Dikarya</taxon>
        <taxon>Ascomycota</taxon>
        <taxon>Pezizomycotina</taxon>
        <taxon>Leotiomycetes</taxon>
        <taxon>Helotiales</taxon>
        <taxon>Hyaloscyphaceae</taxon>
        <taxon>Hyaloscypha</taxon>
        <taxon>Hyaloscypha bicolor</taxon>
    </lineage>
</organism>
<dbReference type="EMBL" id="KZ613895">
    <property type="protein sequence ID" value="PMD53006.1"/>
    <property type="molecule type" value="Genomic_DNA"/>
</dbReference>
<dbReference type="InterPro" id="IPR058525">
    <property type="entry name" value="DUF8212"/>
</dbReference>
<accession>A0A2J6SQG3</accession>